<dbReference type="SUPFAM" id="SSF158544">
    <property type="entry name" value="GspK insert domain-like"/>
    <property type="match status" value="1"/>
</dbReference>
<dbReference type="Proteomes" id="UP000323708">
    <property type="component" value="Unassembled WGS sequence"/>
</dbReference>
<evidence type="ECO:0000259" key="12">
    <source>
        <dbReference type="Pfam" id="PF21687"/>
    </source>
</evidence>
<dbReference type="GO" id="GO:0005886">
    <property type="term" value="C:plasma membrane"/>
    <property type="evidence" value="ECO:0007669"/>
    <property type="project" value="UniProtKB-SubCell"/>
</dbReference>
<evidence type="ECO:0000313" key="14">
    <source>
        <dbReference type="Proteomes" id="UP000323708"/>
    </source>
</evidence>
<proteinExistence type="inferred from homology"/>
<dbReference type="PANTHER" id="PTHR38831:SF1">
    <property type="entry name" value="TYPE II SECRETION SYSTEM PROTEIN K-RELATED"/>
    <property type="match status" value="1"/>
</dbReference>
<dbReference type="InterPro" id="IPR049031">
    <property type="entry name" value="T2SSK_SAM-like_1st"/>
</dbReference>
<organism evidence="13 14">
    <name type="scientific">Pseudohalioglobus sediminis</name>
    <dbReference type="NCBI Taxonomy" id="2606449"/>
    <lineage>
        <taxon>Bacteria</taxon>
        <taxon>Pseudomonadati</taxon>
        <taxon>Pseudomonadota</taxon>
        <taxon>Gammaproteobacteria</taxon>
        <taxon>Cellvibrionales</taxon>
        <taxon>Halieaceae</taxon>
        <taxon>Pseudohalioglobus</taxon>
    </lineage>
</organism>
<feature type="domain" description="T2SS protein K second SAM-like" evidence="11">
    <location>
        <begin position="213"/>
        <end position="272"/>
    </location>
</feature>
<evidence type="ECO:0000256" key="7">
    <source>
        <dbReference type="ARBA" id="ARBA00022927"/>
    </source>
</evidence>
<evidence type="ECO:0000259" key="11">
    <source>
        <dbReference type="Pfam" id="PF03934"/>
    </source>
</evidence>
<keyword evidence="9 10" id="KW-0472">Membrane</keyword>
<evidence type="ECO:0000256" key="2">
    <source>
        <dbReference type="ARBA" id="ARBA00007246"/>
    </source>
</evidence>
<comment type="subcellular location">
    <subcellularLocation>
        <location evidence="1 10">Cell inner membrane</location>
    </subcellularLocation>
</comment>
<reference evidence="13 14" key="1">
    <citation type="submission" date="2019-09" db="EMBL/GenBank/DDBJ databases">
        <authorList>
            <person name="Chen X.-Y."/>
        </authorList>
    </citation>
    <scope>NUCLEOTIDE SEQUENCE [LARGE SCALE GENOMIC DNA]</scope>
    <source>
        <strain evidence="13 14">NY5</strain>
    </source>
</reference>
<dbReference type="Pfam" id="PF03934">
    <property type="entry name" value="T2SSK"/>
    <property type="match status" value="1"/>
</dbReference>
<dbReference type="GO" id="GO:0009306">
    <property type="term" value="P:protein secretion"/>
    <property type="evidence" value="ECO:0007669"/>
    <property type="project" value="InterPro"/>
</dbReference>
<dbReference type="PANTHER" id="PTHR38831">
    <property type="entry name" value="TYPE II SECRETION SYSTEM PROTEIN K"/>
    <property type="match status" value="1"/>
</dbReference>
<feature type="domain" description="T2SS protein K first SAM-like" evidence="12">
    <location>
        <begin position="94"/>
        <end position="208"/>
    </location>
</feature>
<evidence type="ECO:0000256" key="4">
    <source>
        <dbReference type="ARBA" id="ARBA00022475"/>
    </source>
</evidence>
<dbReference type="SUPFAM" id="SSF54523">
    <property type="entry name" value="Pili subunits"/>
    <property type="match status" value="1"/>
</dbReference>
<dbReference type="InterPro" id="IPR005628">
    <property type="entry name" value="GspK"/>
</dbReference>
<dbReference type="PIRSF" id="PIRSF002786">
    <property type="entry name" value="XcpX"/>
    <property type="match status" value="1"/>
</dbReference>
<evidence type="ECO:0000256" key="1">
    <source>
        <dbReference type="ARBA" id="ARBA00004533"/>
    </source>
</evidence>
<keyword evidence="3 10" id="KW-0813">Transport</keyword>
<keyword evidence="8" id="KW-1133">Transmembrane helix</keyword>
<evidence type="ECO:0000313" key="13">
    <source>
        <dbReference type="EMBL" id="KAA1194647.1"/>
    </source>
</evidence>
<protein>
    <recommendedName>
        <fullName evidence="10">Type II secretion system protein K</fullName>
    </recommendedName>
</protein>
<dbReference type="Gene3D" id="3.30.1300.30">
    <property type="entry name" value="GSPII I/J protein-like"/>
    <property type="match status" value="1"/>
</dbReference>
<evidence type="ECO:0000256" key="10">
    <source>
        <dbReference type="PIRNR" id="PIRNR002786"/>
    </source>
</evidence>
<comment type="similarity">
    <text evidence="2 10">Belongs to the GSP K family.</text>
</comment>
<evidence type="ECO:0000256" key="3">
    <source>
        <dbReference type="ARBA" id="ARBA00022448"/>
    </source>
</evidence>
<dbReference type="AlphaFoldDB" id="A0A5B0X878"/>
<dbReference type="NCBIfam" id="NF037980">
    <property type="entry name" value="T2SS_GspK"/>
    <property type="match status" value="1"/>
</dbReference>
<accession>A0A5B0X878</accession>
<gene>
    <name evidence="13" type="ORF">F0M18_03190</name>
</gene>
<evidence type="ECO:0000256" key="6">
    <source>
        <dbReference type="ARBA" id="ARBA00022692"/>
    </source>
</evidence>
<dbReference type="InterPro" id="IPR049179">
    <property type="entry name" value="T2SSK_SAM-like_2nd"/>
</dbReference>
<dbReference type="Pfam" id="PF21687">
    <property type="entry name" value="T2SSK_1st"/>
    <property type="match status" value="1"/>
</dbReference>
<evidence type="ECO:0000256" key="9">
    <source>
        <dbReference type="ARBA" id="ARBA00023136"/>
    </source>
</evidence>
<comment type="caution">
    <text evidence="13">The sequence shown here is derived from an EMBL/GenBank/DDBJ whole genome shotgun (WGS) entry which is preliminary data.</text>
</comment>
<dbReference type="EMBL" id="VTUX01000001">
    <property type="protein sequence ID" value="KAA1194647.1"/>
    <property type="molecule type" value="Genomic_DNA"/>
</dbReference>
<dbReference type="InterPro" id="IPR038072">
    <property type="entry name" value="GspK_central_sf"/>
</dbReference>
<dbReference type="Gene3D" id="1.10.40.60">
    <property type="entry name" value="EpsJ-like"/>
    <property type="match status" value="2"/>
</dbReference>
<sequence length="338" mass="37199">MLIFALCAALVVAMESDFSRLYQRGSNLFIAEQSRAYLRGAEGLATLALLADYDADAKADAPQDTLQDVWAREEVPYPLEEGGWLAGELEDLQGRFNLNLLAEPREGGSGAPRFTVAQAQFIRLLQAVAGPEIDQQQAIAITQAVSDWVDADTQPRQEGAEDDIYAGLTPAYRVANRPMSSISELRAVQGMTEELYQALQPWVTVWPQSGGKLNIHTAPSVVLRSIAPRDELAPLSVDQGLALVDYRCENGFADLDDFLSHPVLADNKEALQTQMAGLLGQQSAYFLLRARVEVAGRNQRLYSVLQRKDRQVSVLSRIADARVSLPQPKREEACEKSL</sequence>
<evidence type="ECO:0000256" key="8">
    <source>
        <dbReference type="ARBA" id="ARBA00022989"/>
    </source>
</evidence>
<keyword evidence="6" id="KW-0812">Transmembrane</keyword>
<keyword evidence="5 10" id="KW-0997">Cell inner membrane</keyword>
<keyword evidence="7" id="KW-0653">Protein transport</keyword>
<keyword evidence="14" id="KW-1185">Reference proteome</keyword>
<keyword evidence="4 10" id="KW-1003">Cell membrane</keyword>
<name>A0A5B0X878_9GAMM</name>
<evidence type="ECO:0000256" key="5">
    <source>
        <dbReference type="ARBA" id="ARBA00022519"/>
    </source>
</evidence>
<dbReference type="InterPro" id="IPR045584">
    <property type="entry name" value="Pilin-like"/>
</dbReference>